<accession>A0A164NF42</accession>
<keyword evidence="1" id="KW-0812">Transmembrane</keyword>
<proteinExistence type="predicted"/>
<name>A0A164NF42_9AGAM</name>
<sequence length="97" mass="11275">MIFKFDPDEDGEEVGDEVAAESMEGPAMTVGAVTRRTLECQRPFRPHCELHNRQLLREVHMKSSRYLNGQYRRVVRWMLTYAMPTVTVWVVVAYVSV</sequence>
<evidence type="ECO:0000313" key="2">
    <source>
        <dbReference type="EMBL" id="KZS87650.1"/>
    </source>
</evidence>
<protein>
    <submittedName>
        <fullName evidence="2">Uncharacterized protein</fullName>
    </submittedName>
</protein>
<keyword evidence="1" id="KW-0472">Membrane</keyword>
<organism evidence="2 3">
    <name type="scientific">Sistotremastrum niveocremeum HHB9708</name>
    <dbReference type="NCBI Taxonomy" id="1314777"/>
    <lineage>
        <taxon>Eukaryota</taxon>
        <taxon>Fungi</taxon>
        <taxon>Dikarya</taxon>
        <taxon>Basidiomycota</taxon>
        <taxon>Agaricomycotina</taxon>
        <taxon>Agaricomycetes</taxon>
        <taxon>Sistotremastrales</taxon>
        <taxon>Sistotremastraceae</taxon>
        <taxon>Sertulicium</taxon>
        <taxon>Sertulicium niveocremeum</taxon>
    </lineage>
</organism>
<dbReference type="EMBL" id="KV419446">
    <property type="protein sequence ID" value="KZS87650.1"/>
    <property type="molecule type" value="Genomic_DNA"/>
</dbReference>
<evidence type="ECO:0000256" key="1">
    <source>
        <dbReference type="SAM" id="Phobius"/>
    </source>
</evidence>
<feature type="transmembrane region" description="Helical" evidence="1">
    <location>
        <begin position="74"/>
        <end position="95"/>
    </location>
</feature>
<reference evidence="2 3" key="1">
    <citation type="journal article" date="2016" name="Mol. Biol. Evol.">
        <title>Comparative Genomics of Early-Diverging Mushroom-Forming Fungi Provides Insights into the Origins of Lignocellulose Decay Capabilities.</title>
        <authorList>
            <person name="Nagy L.G."/>
            <person name="Riley R."/>
            <person name="Tritt A."/>
            <person name="Adam C."/>
            <person name="Daum C."/>
            <person name="Floudas D."/>
            <person name="Sun H."/>
            <person name="Yadav J.S."/>
            <person name="Pangilinan J."/>
            <person name="Larsson K.H."/>
            <person name="Matsuura K."/>
            <person name="Barry K."/>
            <person name="Labutti K."/>
            <person name="Kuo R."/>
            <person name="Ohm R.A."/>
            <person name="Bhattacharya S.S."/>
            <person name="Shirouzu T."/>
            <person name="Yoshinaga Y."/>
            <person name="Martin F.M."/>
            <person name="Grigoriev I.V."/>
            <person name="Hibbett D.S."/>
        </authorList>
    </citation>
    <scope>NUCLEOTIDE SEQUENCE [LARGE SCALE GENOMIC DNA]</scope>
    <source>
        <strain evidence="2 3">HHB9708</strain>
    </source>
</reference>
<keyword evidence="3" id="KW-1185">Reference proteome</keyword>
<dbReference type="Proteomes" id="UP000076722">
    <property type="component" value="Unassembled WGS sequence"/>
</dbReference>
<dbReference type="AlphaFoldDB" id="A0A164NF42"/>
<gene>
    <name evidence="2" type="ORF">SISNIDRAFT_460727</name>
</gene>
<evidence type="ECO:0000313" key="3">
    <source>
        <dbReference type="Proteomes" id="UP000076722"/>
    </source>
</evidence>
<keyword evidence="1" id="KW-1133">Transmembrane helix</keyword>